<dbReference type="EMBL" id="FTNF01000001">
    <property type="protein sequence ID" value="SIQ07355.1"/>
    <property type="molecule type" value="Genomic_DNA"/>
</dbReference>
<organism evidence="1 2">
    <name type="scientific">Micromonospora avicenniae</name>
    <dbReference type="NCBI Taxonomy" id="1198245"/>
    <lineage>
        <taxon>Bacteria</taxon>
        <taxon>Bacillati</taxon>
        <taxon>Actinomycetota</taxon>
        <taxon>Actinomycetes</taxon>
        <taxon>Micromonosporales</taxon>
        <taxon>Micromonosporaceae</taxon>
        <taxon>Micromonospora</taxon>
    </lineage>
</organism>
<dbReference type="Proteomes" id="UP000186004">
    <property type="component" value="Unassembled WGS sequence"/>
</dbReference>
<gene>
    <name evidence="1" type="ORF">SAMN05444858_1019</name>
</gene>
<evidence type="ECO:0000313" key="1">
    <source>
        <dbReference type="EMBL" id="SIQ07355.1"/>
    </source>
</evidence>
<name>A0A1N6PSM2_9ACTN</name>
<keyword evidence="2" id="KW-1185">Reference proteome</keyword>
<sequence length="414" mass="43521">MAVAITADEQDSWPPRVLISVTGLTVGDSVELYRVASGERSALRAGADADVSDTSFLRVDAEMPFGVPVSYLAVVNGSDEYTTAPASYTLPGGKVAVTDAISGASAEVVILAWDEKASSRQSSVFKVGGRNVVVSGDMGMFESDLELFTETTSTRDNLRALLAGATEGVVQIRQPGGYDGVDSYLAVLGTTERRFSQDGSDQRRIFALSVAEVEGWAPMLEARGTTLQDIADAYASTETATLVGDYLFNATTESWFASGGTLARVATPSDDGDGSLRWTMDTGDDADGVQSPTGSSALPVPAPGSYRITYKIMTPHMINPVTCDGFWYDAFGDFIEGLNGKTLTLTPNVWTELVLEAVAPAGAAFLRTDIGLIGTTAGNLLYVDSVTVELLGGGLSNLADDYATLLDIAQGEFA</sequence>
<accession>A0A1N6PSM2</accession>
<evidence type="ECO:0000313" key="2">
    <source>
        <dbReference type="Proteomes" id="UP000186004"/>
    </source>
</evidence>
<dbReference type="AlphaFoldDB" id="A0A1N6PSM2"/>
<proteinExistence type="predicted"/>
<reference evidence="1" key="1">
    <citation type="submission" date="2017-01" db="EMBL/GenBank/DDBJ databases">
        <authorList>
            <person name="Mah S.A."/>
            <person name="Swanson W.J."/>
            <person name="Moy G.W."/>
            <person name="Vacquier V.D."/>
        </authorList>
    </citation>
    <scope>NUCLEOTIDE SEQUENCE [LARGE SCALE GENOMIC DNA]</scope>
    <source>
        <strain evidence="1">DSM 45758</strain>
    </source>
</reference>
<dbReference type="STRING" id="1198245.SAMN05444858_1019"/>
<dbReference type="Gene3D" id="2.60.120.260">
    <property type="entry name" value="Galactose-binding domain-like"/>
    <property type="match status" value="1"/>
</dbReference>
<protein>
    <submittedName>
        <fullName evidence="1">Uncharacterized protein</fullName>
    </submittedName>
</protein>